<feature type="region of interest" description="Disordered" evidence="1">
    <location>
        <begin position="375"/>
        <end position="404"/>
    </location>
</feature>
<feature type="region of interest" description="Disordered" evidence="1">
    <location>
        <begin position="450"/>
        <end position="488"/>
    </location>
</feature>
<feature type="compositionally biased region" description="Basic and acidic residues" evidence="1">
    <location>
        <begin position="389"/>
        <end position="404"/>
    </location>
</feature>
<reference evidence="2 3" key="1">
    <citation type="journal article" date="2017" name="Genome Announc.">
        <title>Genome sequence of the saprophytic ascomycete Epicoccum nigrum ICMP 19927 strain isolated from New Zealand.</title>
        <authorList>
            <person name="Fokin M."/>
            <person name="Fleetwood D."/>
            <person name="Weir B.S."/>
            <person name="Villas-Boas S.G."/>
        </authorList>
    </citation>
    <scope>NUCLEOTIDE SEQUENCE [LARGE SCALE GENOMIC DNA]</scope>
    <source>
        <strain evidence="2 3">ICMP 19927</strain>
    </source>
</reference>
<evidence type="ECO:0000313" key="2">
    <source>
        <dbReference type="EMBL" id="OSS52720.1"/>
    </source>
</evidence>
<dbReference type="InParanoid" id="A0A1Y2M9E9"/>
<accession>A0A1Y2M9E9</accession>
<evidence type="ECO:0000256" key="1">
    <source>
        <dbReference type="SAM" id="MobiDB-lite"/>
    </source>
</evidence>
<gene>
    <name evidence="2" type="ORF">B5807_02426</name>
</gene>
<feature type="compositionally biased region" description="Basic and acidic residues" evidence="1">
    <location>
        <begin position="229"/>
        <end position="249"/>
    </location>
</feature>
<dbReference type="Proteomes" id="UP000193240">
    <property type="component" value="Unassembled WGS sequence"/>
</dbReference>
<evidence type="ECO:0000313" key="3">
    <source>
        <dbReference type="Proteomes" id="UP000193240"/>
    </source>
</evidence>
<name>A0A1Y2M9E9_EPING</name>
<organism evidence="2 3">
    <name type="scientific">Epicoccum nigrum</name>
    <name type="common">Soil fungus</name>
    <name type="synonym">Epicoccum purpurascens</name>
    <dbReference type="NCBI Taxonomy" id="105696"/>
    <lineage>
        <taxon>Eukaryota</taxon>
        <taxon>Fungi</taxon>
        <taxon>Dikarya</taxon>
        <taxon>Ascomycota</taxon>
        <taxon>Pezizomycotina</taxon>
        <taxon>Dothideomycetes</taxon>
        <taxon>Pleosporomycetidae</taxon>
        <taxon>Pleosporales</taxon>
        <taxon>Pleosporineae</taxon>
        <taxon>Didymellaceae</taxon>
        <taxon>Epicoccum</taxon>
    </lineage>
</organism>
<feature type="region of interest" description="Disordered" evidence="1">
    <location>
        <begin position="223"/>
        <end position="249"/>
    </location>
</feature>
<proteinExistence type="predicted"/>
<keyword evidence="3" id="KW-1185">Reference proteome</keyword>
<sequence>MRGAFSCAPRGSISQRGRLSSTRAWRLVTRRQLTDRRWHFLRPGRGKIPGQHRIPPFPPHRRPERRPPSPTPRHDVHIAHPPGAGLVPRPALVVLGAPGGAPLVREQTAPARACVSPAAQLALLLHPAALDGLPRRRGNPLPGSLVRPLGELVPGEPRLRQGAGPVLVEEQLLVRVGDLDVRALEAGGAQREERGGRVEVGVLCVHLVGVLVVRWAVRGGGFEGEEEGGERGEGGGRRAGDGVHGGDVDEQARVDVDPARVDAVERVARRRVASVRVHLEEVLLPASHDRVPRCVVQPVRPGDSLVGLAATTAPPPAPAPPPASPFPVPVPVQVRHHPQIPRFVRMHRHVPPGRQLGGAALLDAEIHIAIPRQHAAAPPPPQQAAVHDPGGHARGARERGVRAHQQGEVEVALWRAGERGRGEPPVVVRVELRLGEVLVRDARGPRVVRGERREAREGGEGGGAAVEGEGKGGRSEEEREEEQRVQDTHCAGCAAEWEARMRVRRGGGGVACDAM</sequence>
<protein>
    <submittedName>
        <fullName evidence="2">Uncharacterized protein</fullName>
    </submittedName>
</protein>
<feature type="compositionally biased region" description="Basic and acidic residues" evidence="1">
    <location>
        <begin position="468"/>
        <end position="487"/>
    </location>
</feature>
<dbReference type="EMBL" id="KZ107839">
    <property type="protein sequence ID" value="OSS52720.1"/>
    <property type="molecule type" value="Genomic_DNA"/>
</dbReference>
<feature type="region of interest" description="Disordered" evidence="1">
    <location>
        <begin position="42"/>
        <end position="77"/>
    </location>
</feature>
<feature type="compositionally biased region" description="Basic and acidic residues" evidence="1">
    <location>
        <begin position="450"/>
        <end position="459"/>
    </location>
</feature>
<dbReference type="AlphaFoldDB" id="A0A1Y2M9E9"/>